<name>E9FU98_DAPPU</name>
<protein>
    <submittedName>
        <fullName evidence="1">Uncharacterized protein</fullName>
    </submittedName>
</protein>
<organism evidence="1 2">
    <name type="scientific">Daphnia pulex</name>
    <name type="common">Water flea</name>
    <dbReference type="NCBI Taxonomy" id="6669"/>
    <lineage>
        <taxon>Eukaryota</taxon>
        <taxon>Metazoa</taxon>
        <taxon>Ecdysozoa</taxon>
        <taxon>Arthropoda</taxon>
        <taxon>Crustacea</taxon>
        <taxon>Branchiopoda</taxon>
        <taxon>Diplostraca</taxon>
        <taxon>Cladocera</taxon>
        <taxon>Anomopoda</taxon>
        <taxon>Daphniidae</taxon>
        <taxon>Daphnia</taxon>
    </lineage>
</organism>
<evidence type="ECO:0000313" key="1">
    <source>
        <dbReference type="EMBL" id="EFX88690.1"/>
    </source>
</evidence>
<accession>E9FU98</accession>
<dbReference type="InParanoid" id="E9FU98"/>
<keyword evidence="2" id="KW-1185">Reference proteome</keyword>
<dbReference type="HOGENOM" id="CLU_2924907_0_0_1"/>
<evidence type="ECO:0000313" key="2">
    <source>
        <dbReference type="Proteomes" id="UP000000305"/>
    </source>
</evidence>
<dbReference type="Proteomes" id="UP000000305">
    <property type="component" value="Unassembled WGS sequence"/>
</dbReference>
<proteinExistence type="predicted"/>
<dbReference type="EMBL" id="GL732525">
    <property type="protein sequence ID" value="EFX88690.1"/>
    <property type="molecule type" value="Genomic_DNA"/>
</dbReference>
<reference evidence="1 2" key="1">
    <citation type="journal article" date="2011" name="Science">
        <title>The ecoresponsive genome of Daphnia pulex.</title>
        <authorList>
            <person name="Colbourne J.K."/>
            <person name="Pfrender M.E."/>
            <person name="Gilbert D."/>
            <person name="Thomas W.K."/>
            <person name="Tucker A."/>
            <person name="Oakley T.H."/>
            <person name="Tokishita S."/>
            <person name="Aerts A."/>
            <person name="Arnold G.J."/>
            <person name="Basu M.K."/>
            <person name="Bauer D.J."/>
            <person name="Caceres C.E."/>
            <person name="Carmel L."/>
            <person name="Casola C."/>
            <person name="Choi J.H."/>
            <person name="Detter J.C."/>
            <person name="Dong Q."/>
            <person name="Dusheyko S."/>
            <person name="Eads B.D."/>
            <person name="Frohlich T."/>
            <person name="Geiler-Samerotte K.A."/>
            <person name="Gerlach D."/>
            <person name="Hatcher P."/>
            <person name="Jogdeo S."/>
            <person name="Krijgsveld J."/>
            <person name="Kriventseva E.V."/>
            <person name="Kultz D."/>
            <person name="Laforsch C."/>
            <person name="Lindquist E."/>
            <person name="Lopez J."/>
            <person name="Manak J.R."/>
            <person name="Muller J."/>
            <person name="Pangilinan J."/>
            <person name="Patwardhan R.P."/>
            <person name="Pitluck S."/>
            <person name="Pritham E.J."/>
            <person name="Rechtsteiner A."/>
            <person name="Rho M."/>
            <person name="Rogozin I.B."/>
            <person name="Sakarya O."/>
            <person name="Salamov A."/>
            <person name="Schaack S."/>
            <person name="Shapiro H."/>
            <person name="Shiga Y."/>
            <person name="Skalitzky C."/>
            <person name="Smith Z."/>
            <person name="Souvorov A."/>
            <person name="Sung W."/>
            <person name="Tang Z."/>
            <person name="Tsuchiya D."/>
            <person name="Tu H."/>
            <person name="Vos H."/>
            <person name="Wang M."/>
            <person name="Wolf Y.I."/>
            <person name="Yamagata H."/>
            <person name="Yamada T."/>
            <person name="Ye Y."/>
            <person name="Shaw J.R."/>
            <person name="Andrews J."/>
            <person name="Crease T.J."/>
            <person name="Tang H."/>
            <person name="Lucas S.M."/>
            <person name="Robertson H.M."/>
            <person name="Bork P."/>
            <person name="Koonin E.V."/>
            <person name="Zdobnov E.M."/>
            <person name="Grigoriev I.V."/>
            <person name="Lynch M."/>
            <person name="Boore J.L."/>
        </authorList>
    </citation>
    <scope>NUCLEOTIDE SEQUENCE [LARGE SCALE GENOMIC DNA]</scope>
</reference>
<dbReference type="KEGG" id="dpx:DAPPUDRAFT_310995"/>
<sequence length="63" mass="7204">MLKMMKLEASRFGNHAFHQILIPEAEKPLTCTTFFKGPFTMWNFTLAICSLSSNCADLCCERQ</sequence>
<dbReference type="AlphaFoldDB" id="E9FU98"/>
<dbReference type="PhylomeDB" id="E9FU98"/>
<gene>
    <name evidence="1" type="ORF">DAPPUDRAFT_310995</name>
</gene>